<evidence type="ECO:0000259" key="1">
    <source>
        <dbReference type="Pfam" id="PF13304"/>
    </source>
</evidence>
<proteinExistence type="predicted"/>
<feature type="domain" description="ATPase AAA-type core" evidence="1">
    <location>
        <begin position="52"/>
        <end position="381"/>
    </location>
</feature>
<dbReference type="OrthoDB" id="9809324at2"/>
<evidence type="ECO:0000313" key="2">
    <source>
        <dbReference type="EMBL" id="GGF97639.1"/>
    </source>
</evidence>
<dbReference type="Pfam" id="PF13304">
    <property type="entry name" value="AAA_21"/>
    <property type="match status" value="1"/>
</dbReference>
<reference evidence="2" key="1">
    <citation type="journal article" date="2014" name="Int. J. Syst. Evol. Microbiol.">
        <title>Complete genome sequence of Corynebacterium casei LMG S-19264T (=DSM 44701T), isolated from a smear-ripened cheese.</title>
        <authorList>
            <consortium name="US DOE Joint Genome Institute (JGI-PGF)"/>
            <person name="Walter F."/>
            <person name="Albersmeier A."/>
            <person name="Kalinowski J."/>
            <person name="Ruckert C."/>
        </authorList>
    </citation>
    <scope>NUCLEOTIDE SEQUENCE</scope>
    <source>
        <strain evidence="2">CGMCC 1.15758</strain>
    </source>
</reference>
<sequence length="431" mass="50191">MLLEFSFKNWKCFKELNTFSMDANTRLKNNKEHLLTVKYQQTGKSHEAVLPFSAMYGANNSGKTSFVDAIAFCKRLICFKHGDIRDLKAYCLGEHTEKSFFSFIFFMNDKIYQYEFTLDKTQIYYEKLLLLKPTTEQILFVRDVADGDYSGALLEGDREFMTLIKRMPTNKLFVSHMVEQAIDNKEHFEAVYDWFDDKLILVSPDTRDGMNDIPLKLEEINASIKQFDLGIDSIELEIASERTLKEELPRSFYDFIVENIRNNRPMMLALPDRSLVYVTKKIDSDSLDVHKIMLRHQTDDGQYLNFEFNDESDGTRRIIELLPLLLKLKHDPNTVVIIDEVDRSLHTQLAKELIREHILAVLDHNAKSQLIITTHDTHLLDLSFLRKDEFWLVQKEDNGAKLVAFDEFILKSDKKLSKYYLSGSLGGTPFI</sequence>
<dbReference type="AlphaFoldDB" id="A0A8J2Z4R9"/>
<dbReference type="PANTHER" id="PTHR40396">
    <property type="entry name" value="ATPASE-LIKE PROTEIN"/>
    <property type="match status" value="1"/>
</dbReference>
<dbReference type="Proteomes" id="UP000636949">
    <property type="component" value="Unassembled WGS sequence"/>
</dbReference>
<dbReference type="SUPFAM" id="SSF52540">
    <property type="entry name" value="P-loop containing nucleoside triphosphate hydrolases"/>
    <property type="match status" value="1"/>
</dbReference>
<dbReference type="Gene3D" id="3.40.50.300">
    <property type="entry name" value="P-loop containing nucleotide triphosphate hydrolases"/>
    <property type="match status" value="1"/>
</dbReference>
<dbReference type="InterPro" id="IPR027417">
    <property type="entry name" value="P-loop_NTPase"/>
</dbReference>
<dbReference type="InterPro" id="IPR003959">
    <property type="entry name" value="ATPase_AAA_core"/>
</dbReference>
<name>A0A8J2Z4R9_9GAMM</name>
<accession>A0A8J2Z4R9</accession>
<reference evidence="2" key="2">
    <citation type="submission" date="2020-09" db="EMBL/GenBank/DDBJ databases">
        <authorList>
            <person name="Sun Q."/>
            <person name="Zhou Y."/>
        </authorList>
    </citation>
    <scope>NUCLEOTIDE SEQUENCE</scope>
    <source>
        <strain evidence="2">CGMCC 1.15758</strain>
    </source>
</reference>
<dbReference type="EMBL" id="BMJS01000012">
    <property type="protein sequence ID" value="GGF97639.1"/>
    <property type="molecule type" value="Genomic_DNA"/>
</dbReference>
<dbReference type="RefSeq" id="WP_117002473.1">
    <property type="nucleotide sequence ID" value="NZ_BMJS01000012.1"/>
</dbReference>
<dbReference type="GO" id="GO:0005524">
    <property type="term" value="F:ATP binding"/>
    <property type="evidence" value="ECO:0007669"/>
    <property type="project" value="InterPro"/>
</dbReference>
<comment type="caution">
    <text evidence="2">The sequence shown here is derived from an EMBL/GenBank/DDBJ whole genome shotgun (WGS) entry which is preliminary data.</text>
</comment>
<dbReference type="PANTHER" id="PTHR40396:SF1">
    <property type="entry name" value="ATPASE AAA-TYPE CORE DOMAIN-CONTAINING PROTEIN"/>
    <property type="match status" value="1"/>
</dbReference>
<protein>
    <submittedName>
        <fullName evidence="2">Transporter</fullName>
    </submittedName>
</protein>
<gene>
    <name evidence="2" type="ORF">GCM10010995_13520</name>
</gene>
<keyword evidence="3" id="KW-1185">Reference proteome</keyword>
<organism evidence="2 3">
    <name type="scientific">Cysteiniphilum litorale</name>
    <dbReference type="NCBI Taxonomy" id="2056700"/>
    <lineage>
        <taxon>Bacteria</taxon>
        <taxon>Pseudomonadati</taxon>
        <taxon>Pseudomonadota</taxon>
        <taxon>Gammaproteobacteria</taxon>
        <taxon>Thiotrichales</taxon>
        <taxon>Fastidiosibacteraceae</taxon>
        <taxon>Cysteiniphilum</taxon>
    </lineage>
</organism>
<dbReference type="GO" id="GO:0016887">
    <property type="term" value="F:ATP hydrolysis activity"/>
    <property type="evidence" value="ECO:0007669"/>
    <property type="project" value="InterPro"/>
</dbReference>
<evidence type="ECO:0000313" key="3">
    <source>
        <dbReference type="Proteomes" id="UP000636949"/>
    </source>
</evidence>